<feature type="transmembrane region" description="Helical" evidence="1">
    <location>
        <begin position="7"/>
        <end position="28"/>
    </location>
</feature>
<organism evidence="2">
    <name type="scientific">viral metagenome</name>
    <dbReference type="NCBI Taxonomy" id="1070528"/>
    <lineage>
        <taxon>unclassified sequences</taxon>
        <taxon>metagenomes</taxon>
        <taxon>organismal metagenomes</taxon>
    </lineage>
</organism>
<accession>A0A6C0HGB0</accession>
<keyword evidence="1" id="KW-1133">Transmembrane helix</keyword>
<feature type="transmembrane region" description="Helical" evidence="1">
    <location>
        <begin position="34"/>
        <end position="52"/>
    </location>
</feature>
<sequence length="66" mass="7323">MSALTRLLMLYLTVAILSLVITTLFAFFGIGFDIYGNYLLWFIALAILYSILPKESGTLFNGSNPV</sequence>
<dbReference type="EMBL" id="MN739951">
    <property type="protein sequence ID" value="QHT79661.1"/>
    <property type="molecule type" value="Genomic_DNA"/>
</dbReference>
<evidence type="ECO:0000313" key="2">
    <source>
        <dbReference type="EMBL" id="QHT79661.1"/>
    </source>
</evidence>
<evidence type="ECO:0000256" key="1">
    <source>
        <dbReference type="SAM" id="Phobius"/>
    </source>
</evidence>
<proteinExistence type="predicted"/>
<name>A0A6C0HGB0_9ZZZZ</name>
<keyword evidence="1" id="KW-0812">Transmembrane</keyword>
<protein>
    <submittedName>
        <fullName evidence="2">Uncharacterized protein</fullName>
    </submittedName>
</protein>
<keyword evidence="1" id="KW-0472">Membrane</keyword>
<dbReference type="AlphaFoldDB" id="A0A6C0HGB0"/>
<reference evidence="2" key="1">
    <citation type="journal article" date="2020" name="Nature">
        <title>Giant virus diversity and host interactions through global metagenomics.</title>
        <authorList>
            <person name="Schulz F."/>
            <person name="Roux S."/>
            <person name="Paez-Espino D."/>
            <person name="Jungbluth S."/>
            <person name="Walsh D.A."/>
            <person name="Denef V.J."/>
            <person name="McMahon K.D."/>
            <person name="Konstantinidis K.T."/>
            <person name="Eloe-Fadrosh E.A."/>
            <person name="Kyrpides N.C."/>
            <person name="Woyke T."/>
        </authorList>
    </citation>
    <scope>NUCLEOTIDE SEQUENCE</scope>
    <source>
        <strain evidence="2">GVMAG-M-3300023184-101</strain>
    </source>
</reference>